<sequence>MLRDDIYSSTSTPLQGLQQQREGINLRIFIVELMTSCKEVIAVMDKSAPPLTNCLTPNNRFAGQPNKDFNHQLVRQIAEKTPILRLLNLAIGCYYFSRCCMNPHIKYFCRLNSPSITNSRGTLETHPSHIFIHTLGLIKP</sequence>
<name>A0ABD1TPG8_9LAMI</name>
<proteinExistence type="predicted"/>
<dbReference type="AlphaFoldDB" id="A0ABD1TPG8"/>
<reference evidence="2" key="1">
    <citation type="submission" date="2024-07" db="EMBL/GenBank/DDBJ databases">
        <title>Two chromosome-level genome assemblies of Korean endemic species Abeliophyllum distichum and Forsythia ovata (Oleaceae).</title>
        <authorList>
            <person name="Jang H."/>
        </authorList>
    </citation>
    <scope>NUCLEOTIDE SEQUENCE [LARGE SCALE GENOMIC DNA]</scope>
</reference>
<evidence type="ECO:0000313" key="1">
    <source>
        <dbReference type="EMBL" id="KAL2514634.1"/>
    </source>
</evidence>
<gene>
    <name evidence="1" type="ORF">Fot_28605</name>
</gene>
<dbReference type="EMBL" id="JBFOLJ010000008">
    <property type="protein sequence ID" value="KAL2514634.1"/>
    <property type="molecule type" value="Genomic_DNA"/>
</dbReference>
<accession>A0ABD1TPG8</accession>
<dbReference type="Proteomes" id="UP001604277">
    <property type="component" value="Unassembled WGS sequence"/>
</dbReference>
<comment type="caution">
    <text evidence="1">The sequence shown here is derived from an EMBL/GenBank/DDBJ whole genome shotgun (WGS) entry which is preliminary data.</text>
</comment>
<keyword evidence="2" id="KW-1185">Reference proteome</keyword>
<organism evidence="1 2">
    <name type="scientific">Forsythia ovata</name>
    <dbReference type="NCBI Taxonomy" id="205694"/>
    <lineage>
        <taxon>Eukaryota</taxon>
        <taxon>Viridiplantae</taxon>
        <taxon>Streptophyta</taxon>
        <taxon>Embryophyta</taxon>
        <taxon>Tracheophyta</taxon>
        <taxon>Spermatophyta</taxon>
        <taxon>Magnoliopsida</taxon>
        <taxon>eudicotyledons</taxon>
        <taxon>Gunneridae</taxon>
        <taxon>Pentapetalae</taxon>
        <taxon>asterids</taxon>
        <taxon>lamiids</taxon>
        <taxon>Lamiales</taxon>
        <taxon>Oleaceae</taxon>
        <taxon>Forsythieae</taxon>
        <taxon>Forsythia</taxon>
    </lineage>
</organism>
<protein>
    <submittedName>
        <fullName evidence="1">Uncharacterized protein</fullName>
    </submittedName>
</protein>
<evidence type="ECO:0000313" key="2">
    <source>
        <dbReference type="Proteomes" id="UP001604277"/>
    </source>
</evidence>